<organism evidence="1 2">
    <name type="scientific">Piloderma croceum (strain F 1598)</name>
    <dbReference type="NCBI Taxonomy" id="765440"/>
    <lineage>
        <taxon>Eukaryota</taxon>
        <taxon>Fungi</taxon>
        <taxon>Dikarya</taxon>
        <taxon>Basidiomycota</taxon>
        <taxon>Agaricomycotina</taxon>
        <taxon>Agaricomycetes</taxon>
        <taxon>Agaricomycetidae</taxon>
        <taxon>Atheliales</taxon>
        <taxon>Atheliaceae</taxon>
        <taxon>Piloderma</taxon>
    </lineage>
</organism>
<evidence type="ECO:0000313" key="2">
    <source>
        <dbReference type="Proteomes" id="UP000054166"/>
    </source>
</evidence>
<dbReference type="EMBL" id="KN832996">
    <property type="protein sequence ID" value="KIM81944.1"/>
    <property type="molecule type" value="Genomic_DNA"/>
</dbReference>
<name>A0A0C3FQE6_PILCF</name>
<dbReference type="Proteomes" id="UP000054166">
    <property type="component" value="Unassembled WGS sequence"/>
</dbReference>
<reference evidence="2" key="2">
    <citation type="submission" date="2015-01" db="EMBL/GenBank/DDBJ databases">
        <title>Evolutionary Origins and Diversification of the Mycorrhizal Mutualists.</title>
        <authorList>
            <consortium name="DOE Joint Genome Institute"/>
            <consortium name="Mycorrhizal Genomics Consortium"/>
            <person name="Kohler A."/>
            <person name="Kuo A."/>
            <person name="Nagy L.G."/>
            <person name="Floudas D."/>
            <person name="Copeland A."/>
            <person name="Barry K.W."/>
            <person name="Cichocki N."/>
            <person name="Veneault-Fourrey C."/>
            <person name="LaButti K."/>
            <person name="Lindquist E.A."/>
            <person name="Lipzen A."/>
            <person name="Lundell T."/>
            <person name="Morin E."/>
            <person name="Murat C."/>
            <person name="Riley R."/>
            <person name="Ohm R."/>
            <person name="Sun H."/>
            <person name="Tunlid A."/>
            <person name="Henrissat B."/>
            <person name="Grigoriev I.V."/>
            <person name="Hibbett D.S."/>
            <person name="Martin F."/>
        </authorList>
    </citation>
    <scope>NUCLEOTIDE SEQUENCE [LARGE SCALE GENOMIC DNA]</scope>
    <source>
        <strain evidence="2">F 1598</strain>
    </source>
</reference>
<reference evidence="1 2" key="1">
    <citation type="submission" date="2014-04" db="EMBL/GenBank/DDBJ databases">
        <authorList>
            <consortium name="DOE Joint Genome Institute"/>
            <person name="Kuo A."/>
            <person name="Tarkka M."/>
            <person name="Buscot F."/>
            <person name="Kohler A."/>
            <person name="Nagy L.G."/>
            <person name="Floudas D."/>
            <person name="Copeland A."/>
            <person name="Barry K.W."/>
            <person name="Cichocki N."/>
            <person name="Veneault-Fourrey C."/>
            <person name="LaButti K."/>
            <person name="Lindquist E.A."/>
            <person name="Lipzen A."/>
            <person name="Lundell T."/>
            <person name="Morin E."/>
            <person name="Murat C."/>
            <person name="Sun H."/>
            <person name="Tunlid A."/>
            <person name="Henrissat B."/>
            <person name="Grigoriev I.V."/>
            <person name="Hibbett D.S."/>
            <person name="Martin F."/>
            <person name="Nordberg H.P."/>
            <person name="Cantor M.N."/>
            <person name="Hua S.X."/>
        </authorList>
    </citation>
    <scope>NUCLEOTIDE SEQUENCE [LARGE SCALE GENOMIC DNA]</scope>
    <source>
        <strain evidence="1 2">F 1598</strain>
    </source>
</reference>
<protein>
    <submittedName>
        <fullName evidence="1">Uncharacterized protein</fullName>
    </submittedName>
</protein>
<evidence type="ECO:0000313" key="1">
    <source>
        <dbReference type="EMBL" id="KIM81944.1"/>
    </source>
</evidence>
<gene>
    <name evidence="1" type="ORF">PILCRDRAFT_820829</name>
</gene>
<dbReference type="AlphaFoldDB" id="A0A0C3FQE6"/>
<proteinExistence type="predicted"/>
<keyword evidence="2" id="KW-1185">Reference proteome</keyword>
<dbReference type="HOGENOM" id="CLU_2984617_0_0_1"/>
<feature type="non-terminal residue" evidence="1">
    <location>
        <position position="1"/>
    </location>
</feature>
<dbReference type="InParanoid" id="A0A0C3FQE6"/>
<accession>A0A0C3FQE6</accession>
<sequence length="58" mass="6299">IRLSGSFQLEVTVAKQTTASAALMCASIYKFTTMTDVQSHRALQGTYGLRCGAFLKLI</sequence>